<organism evidence="2 3">
    <name type="scientific">Salix viminalis</name>
    <name type="common">Common osier</name>
    <name type="synonym">Basket willow</name>
    <dbReference type="NCBI Taxonomy" id="40686"/>
    <lineage>
        <taxon>Eukaryota</taxon>
        <taxon>Viridiplantae</taxon>
        <taxon>Streptophyta</taxon>
        <taxon>Embryophyta</taxon>
        <taxon>Tracheophyta</taxon>
        <taxon>Spermatophyta</taxon>
        <taxon>Magnoliopsida</taxon>
        <taxon>eudicotyledons</taxon>
        <taxon>Gunneridae</taxon>
        <taxon>Pentapetalae</taxon>
        <taxon>rosids</taxon>
        <taxon>fabids</taxon>
        <taxon>Malpighiales</taxon>
        <taxon>Salicaceae</taxon>
        <taxon>Saliceae</taxon>
        <taxon>Salix</taxon>
    </lineage>
</organism>
<evidence type="ECO:0000256" key="1">
    <source>
        <dbReference type="SAM" id="MobiDB-lite"/>
    </source>
</evidence>
<keyword evidence="3" id="KW-1185">Reference proteome</keyword>
<dbReference type="EMBL" id="JAPFFL010000006">
    <property type="protein sequence ID" value="KAJ6722071.1"/>
    <property type="molecule type" value="Genomic_DNA"/>
</dbReference>
<feature type="compositionally biased region" description="Acidic residues" evidence="1">
    <location>
        <begin position="115"/>
        <end position="124"/>
    </location>
</feature>
<name>A0A9Q0U272_SALVM</name>
<dbReference type="Proteomes" id="UP001151529">
    <property type="component" value="Chromosome 10"/>
</dbReference>
<dbReference type="AlphaFoldDB" id="A0A9Q0U272"/>
<proteinExistence type="predicted"/>
<reference evidence="2" key="2">
    <citation type="journal article" date="2023" name="Int. J. Mol. Sci.">
        <title>De Novo Assembly and Annotation of 11 Diverse Shrub Willow (Salix) Genomes Reveals Novel Gene Organization in Sex-Linked Regions.</title>
        <authorList>
            <person name="Hyden B."/>
            <person name="Feng K."/>
            <person name="Yates T.B."/>
            <person name="Jawdy S."/>
            <person name="Cereghino C."/>
            <person name="Smart L.B."/>
            <person name="Muchero W."/>
        </authorList>
    </citation>
    <scope>NUCLEOTIDE SEQUENCE [LARGE SCALE GENOMIC DNA]</scope>
    <source>
        <tissue evidence="2">Shoot tip</tissue>
    </source>
</reference>
<feature type="compositionally biased region" description="Basic and acidic residues" evidence="1">
    <location>
        <begin position="125"/>
        <end position="149"/>
    </location>
</feature>
<sequence length="351" mass="38139">MGSLGDDNDGEIKSGREDPNVNSALSYTNPFDSQFLPSPLPGEKGEDANELRFLQSTMPFEDTVRVEDAFETQVVDLGGETQALDDLDWFENVDTQLIDEIIDSDGEGTDRTEVLDDGDELSDDESGRRGKCESLEGEKIQDTSLSKHGEKGLIEHPDALTDEHHLSGSVLKLTSVRVESLRVSGLAARSSASNGTNNSDSCSLVIDGQVSEQFTVNTNGSKTKIPEDVDWRHDIGRSDDEMKEFSNGSRCKIGCSAVRNLFAENSFIETKGHFVGGKEVPICDDGVAGLSYIDSQEPGDLSQADALLCVQKLIEESKVLFDEVDLGKIDRKKSSHISAANGSTKFGQENH</sequence>
<dbReference type="OrthoDB" id="1828236at2759"/>
<protein>
    <submittedName>
        <fullName evidence="2">MEDIATOR OF DNA DAMAGE CHECKPOINT PROTEIN 1</fullName>
    </submittedName>
</protein>
<evidence type="ECO:0000313" key="2">
    <source>
        <dbReference type="EMBL" id="KAJ6722071.1"/>
    </source>
</evidence>
<comment type="caution">
    <text evidence="2">The sequence shown here is derived from an EMBL/GenBank/DDBJ whole genome shotgun (WGS) entry which is preliminary data.</text>
</comment>
<accession>A0A9Q0U272</accession>
<feature type="compositionally biased region" description="Basic and acidic residues" evidence="1">
    <location>
        <begin position="10"/>
        <end position="19"/>
    </location>
</feature>
<reference evidence="2" key="1">
    <citation type="submission" date="2022-11" db="EMBL/GenBank/DDBJ databases">
        <authorList>
            <person name="Hyden B.L."/>
            <person name="Feng K."/>
            <person name="Yates T."/>
            <person name="Jawdy S."/>
            <person name="Smart L.B."/>
            <person name="Muchero W."/>
        </authorList>
    </citation>
    <scope>NUCLEOTIDE SEQUENCE</scope>
    <source>
        <tissue evidence="2">Shoot tip</tissue>
    </source>
</reference>
<gene>
    <name evidence="2" type="ORF">OIU85_025090</name>
</gene>
<feature type="region of interest" description="Disordered" evidence="1">
    <location>
        <begin position="103"/>
        <end position="149"/>
    </location>
</feature>
<feature type="region of interest" description="Disordered" evidence="1">
    <location>
        <begin position="1"/>
        <end position="50"/>
    </location>
</feature>
<evidence type="ECO:0000313" key="3">
    <source>
        <dbReference type="Proteomes" id="UP001151529"/>
    </source>
</evidence>
<feature type="compositionally biased region" description="Polar residues" evidence="1">
    <location>
        <begin position="20"/>
        <end position="36"/>
    </location>
</feature>